<evidence type="ECO:0000313" key="1">
    <source>
        <dbReference type="EMBL" id="CAD5319458.1"/>
    </source>
</evidence>
<reference evidence="1 2" key="1">
    <citation type="submission" date="2020-09" db="EMBL/GenBank/DDBJ databases">
        <authorList>
            <person name="Ashkenazy H."/>
        </authorList>
    </citation>
    <scope>NUCLEOTIDE SEQUENCE [LARGE SCALE GENOMIC DNA]</scope>
    <source>
        <strain evidence="2">cv. Cdm-0</strain>
    </source>
</reference>
<gene>
    <name evidence="1" type="ORF">AT9943_LOCUS7639</name>
</gene>
<sequence>MVCVAIGTSTLMLSASSSPSLFELPMSKPPPKSDLYDFGEIYQAIGTSRSIDPPDLPPQAPS</sequence>
<proteinExistence type="predicted"/>
<dbReference type="EMBL" id="LR881467">
    <property type="protein sequence ID" value="CAD5319458.1"/>
    <property type="molecule type" value="Genomic_DNA"/>
</dbReference>
<name>A0A7G2ED15_ARATH</name>
<organism evidence="1 2">
    <name type="scientific">Arabidopsis thaliana</name>
    <name type="common">Mouse-ear cress</name>
    <dbReference type="NCBI Taxonomy" id="3702"/>
    <lineage>
        <taxon>Eukaryota</taxon>
        <taxon>Viridiplantae</taxon>
        <taxon>Streptophyta</taxon>
        <taxon>Embryophyta</taxon>
        <taxon>Tracheophyta</taxon>
        <taxon>Spermatophyta</taxon>
        <taxon>Magnoliopsida</taxon>
        <taxon>eudicotyledons</taxon>
        <taxon>Gunneridae</taxon>
        <taxon>Pentapetalae</taxon>
        <taxon>rosids</taxon>
        <taxon>malvids</taxon>
        <taxon>Brassicales</taxon>
        <taxon>Brassicaceae</taxon>
        <taxon>Camelineae</taxon>
        <taxon>Arabidopsis</taxon>
    </lineage>
</organism>
<protein>
    <submittedName>
        <fullName evidence="1">(thale cress) hypothetical protein</fullName>
    </submittedName>
</protein>
<dbReference type="Proteomes" id="UP000516314">
    <property type="component" value="Chromosome 2"/>
</dbReference>
<evidence type="ECO:0000313" key="2">
    <source>
        <dbReference type="Proteomes" id="UP000516314"/>
    </source>
</evidence>
<dbReference type="AlphaFoldDB" id="A0A7G2ED15"/>
<accession>A0A7G2ED15</accession>